<feature type="domain" description="G5" evidence="4">
    <location>
        <begin position="378"/>
        <end position="457"/>
    </location>
</feature>
<evidence type="ECO:0000313" key="6">
    <source>
        <dbReference type="Proteomes" id="UP000198896"/>
    </source>
</evidence>
<dbReference type="RefSeq" id="WP_093914389.1">
    <property type="nucleotide sequence ID" value="NZ_FONL01000035.1"/>
</dbReference>
<dbReference type="GO" id="GO:0019867">
    <property type="term" value="C:outer membrane"/>
    <property type="evidence" value="ECO:0007669"/>
    <property type="project" value="InterPro"/>
</dbReference>
<dbReference type="InterPro" id="IPR010611">
    <property type="entry name" value="3D_dom"/>
</dbReference>
<keyword evidence="1 3" id="KW-0732">Signal</keyword>
<organism evidence="5 6">
    <name type="scientific">Succiniclasticum ruminis DSM 9236</name>
    <dbReference type="NCBI Taxonomy" id="1123323"/>
    <lineage>
        <taxon>Bacteria</taxon>
        <taxon>Bacillati</taxon>
        <taxon>Bacillota</taxon>
        <taxon>Negativicutes</taxon>
        <taxon>Acidaminococcales</taxon>
        <taxon>Acidaminococcaceae</taxon>
        <taxon>Succiniclasticum</taxon>
    </lineage>
</organism>
<evidence type="ECO:0000256" key="3">
    <source>
        <dbReference type="SAM" id="SignalP"/>
    </source>
</evidence>
<protein>
    <submittedName>
        <fullName evidence="5">3D (Asp-Asp-Asp) domain-containing protein</fullName>
    </submittedName>
</protein>
<dbReference type="SUPFAM" id="SSF50685">
    <property type="entry name" value="Barwin-like endoglucanases"/>
    <property type="match status" value="1"/>
</dbReference>
<dbReference type="PANTHER" id="PTHR39160">
    <property type="entry name" value="CELL WALL-BINDING PROTEIN YOCH"/>
    <property type="match status" value="1"/>
</dbReference>
<feature type="region of interest" description="Disordered" evidence="2">
    <location>
        <begin position="239"/>
        <end position="326"/>
    </location>
</feature>
<evidence type="ECO:0000256" key="2">
    <source>
        <dbReference type="SAM" id="MobiDB-lite"/>
    </source>
</evidence>
<proteinExistence type="predicted"/>
<dbReference type="EMBL" id="FONL01000035">
    <property type="protein sequence ID" value="SFE90886.1"/>
    <property type="molecule type" value="Genomic_DNA"/>
</dbReference>
<dbReference type="OrthoDB" id="9798935at2"/>
<dbReference type="Pfam" id="PF06725">
    <property type="entry name" value="3D"/>
    <property type="match status" value="1"/>
</dbReference>
<dbReference type="Pfam" id="PF07501">
    <property type="entry name" value="G5"/>
    <property type="match status" value="1"/>
</dbReference>
<dbReference type="InterPro" id="IPR011098">
    <property type="entry name" value="G5_dom"/>
</dbReference>
<evidence type="ECO:0000259" key="4">
    <source>
        <dbReference type="PROSITE" id="PS51109"/>
    </source>
</evidence>
<dbReference type="PROSITE" id="PS51109">
    <property type="entry name" value="G5"/>
    <property type="match status" value="1"/>
</dbReference>
<dbReference type="InterPro" id="IPR051933">
    <property type="entry name" value="Resuscitation_pf_RpfB"/>
</dbReference>
<dbReference type="CDD" id="cd14667">
    <property type="entry name" value="3D_containing_proteins"/>
    <property type="match status" value="1"/>
</dbReference>
<dbReference type="SMART" id="SM01208">
    <property type="entry name" value="G5"/>
    <property type="match status" value="1"/>
</dbReference>
<evidence type="ECO:0000313" key="5">
    <source>
        <dbReference type="EMBL" id="SFE90886.1"/>
    </source>
</evidence>
<sequence>MNKKKEIKNRTMLKLVQGLTGAVFAVSAFMLPVTGFAEEAAATPKYVMPREQVYLDPSQVEAAKKQLEADAFYNANPQNNAPVAAAEKKEAAEENAAGIKEEKPAETVKPAEETKAVVKTEAVTNETAVTPEKAVKEEIKAEKPAVPEAVSQDLQVKKETAQQQVNTVAAEQKQAVPAPQKYVMPQQQVYLDPSQTEAAKQQLAADAFYNDRPQAKNVEIVTGDRVIADVKVIEKDETEKNVTAPPVENPAEKPVTPAVKDVKEEQPVTVQPKETEKDKTETPETAKENAAKPETVAGVTATDNTTGDTTGNKTEVSQPQEASRQKPVRLHHFGLAKEFTTHQATVAGVLEDAKINMDGRTVYPPPETEITDGMVIHVLARKSFLSREEVEVPFGTQFIDDPELAFGDKKVEKEGVKGKDLVIFENITRAGHEQKIELDRKRVTEPVNAVVRQGVAQSILTPNGYVKYKKVLYGEATAYTWGGGASGHTSVGLYPKRGIVAVDPRIIPYYTKMYIPGYGMAIAGDTGGAIVGTRIDLFMDSLHECYQWGRRDVEIYILE</sequence>
<accession>A0A1I2EE83</accession>
<feature type="chain" id="PRO_5011469750" evidence="3">
    <location>
        <begin position="38"/>
        <end position="559"/>
    </location>
</feature>
<feature type="compositionally biased region" description="Low complexity" evidence="2">
    <location>
        <begin position="295"/>
        <end position="312"/>
    </location>
</feature>
<dbReference type="PANTHER" id="PTHR39160:SF4">
    <property type="entry name" value="RESUSCITATION-PROMOTING FACTOR RPFB"/>
    <property type="match status" value="1"/>
</dbReference>
<dbReference type="AlphaFoldDB" id="A0A1I2EE83"/>
<dbReference type="Gene3D" id="2.40.40.10">
    <property type="entry name" value="RlpA-like domain"/>
    <property type="match status" value="1"/>
</dbReference>
<feature type="compositionally biased region" description="Polar residues" evidence="2">
    <location>
        <begin position="313"/>
        <end position="322"/>
    </location>
</feature>
<evidence type="ECO:0000256" key="1">
    <source>
        <dbReference type="ARBA" id="ARBA00022729"/>
    </source>
</evidence>
<feature type="signal peptide" evidence="3">
    <location>
        <begin position="1"/>
        <end position="37"/>
    </location>
</feature>
<feature type="compositionally biased region" description="Basic and acidic residues" evidence="2">
    <location>
        <begin position="273"/>
        <end position="291"/>
    </location>
</feature>
<dbReference type="Gene3D" id="2.20.230.10">
    <property type="entry name" value="Resuscitation-promoting factor rpfb"/>
    <property type="match status" value="1"/>
</dbReference>
<dbReference type="InterPro" id="IPR059180">
    <property type="entry name" value="3D_YorM"/>
</dbReference>
<dbReference type="Proteomes" id="UP000198896">
    <property type="component" value="Unassembled WGS sequence"/>
</dbReference>
<dbReference type="GO" id="GO:0004553">
    <property type="term" value="F:hydrolase activity, hydrolyzing O-glycosyl compounds"/>
    <property type="evidence" value="ECO:0007669"/>
    <property type="project" value="InterPro"/>
</dbReference>
<name>A0A1I2EE83_9FIRM</name>
<dbReference type="STRING" id="1123323.SAMN05216245_1352"/>
<keyword evidence="6" id="KW-1185">Reference proteome</keyword>
<reference evidence="5 6" key="1">
    <citation type="submission" date="2016-10" db="EMBL/GenBank/DDBJ databases">
        <authorList>
            <person name="de Groot N.N."/>
        </authorList>
    </citation>
    <scope>NUCLEOTIDE SEQUENCE [LARGE SCALE GENOMIC DNA]</scope>
    <source>
        <strain evidence="5 6">DSM 9236</strain>
    </source>
</reference>
<dbReference type="GO" id="GO:0009254">
    <property type="term" value="P:peptidoglycan turnover"/>
    <property type="evidence" value="ECO:0007669"/>
    <property type="project" value="InterPro"/>
</dbReference>
<dbReference type="InterPro" id="IPR036908">
    <property type="entry name" value="RlpA-like_sf"/>
</dbReference>
<gene>
    <name evidence="5" type="ORF">SAMN05216245_1352</name>
</gene>